<dbReference type="GO" id="GO:0044550">
    <property type="term" value="P:secondary metabolite biosynthetic process"/>
    <property type="evidence" value="ECO:0007669"/>
    <property type="project" value="TreeGrafter"/>
</dbReference>
<evidence type="ECO:0000256" key="3">
    <source>
        <dbReference type="ARBA" id="ARBA00022450"/>
    </source>
</evidence>
<protein>
    <submittedName>
        <fullName evidence="10">Peptide synthetase</fullName>
    </submittedName>
</protein>
<gene>
    <name evidence="10" type="ORF">MAN_07742</name>
</gene>
<dbReference type="InterPro" id="IPR001242">
    <property type="entry name" value="Condensation_dom"/>
</dbReference>
<dbReference type="InterPro" id="IPR006162">
    <property type="entry name" value="Ppantetheine_attach_site"/>
</dbReference>
<dbReference type="SUPFAM" id="SSF47336">
    <property type="entry name" value="ACP-like"/>
    <property type="match status" value="4"/>
</dbReference>
<dbReference type="Pfam" id="PF00501">
    <property type="entry name" value="AMP-binding"/>
    <property type="match status" value="4"/>
</dbReference>
<dbReference type="InterPro" id="IPR042099">
    <property type="entry name" value="ANL_N_sf"/>
</dbReference>
<evidence type="ECO:0000256" key="7">
    <source>
        <dbReference type="ARBA" id="ARBA00029454"/>
    </source>
</evidence>
<comment type="similarity">
    <text evidence="7">Belongs to the NRP synthetase family.</text>
</comment>
<dbReference type="SUPFAM" id="SSF56801">
    <property type="entry name" value="Acetyl-CoA synthetase-like"/>
    <property type="match status" value="4"/>
</dbReference>
<proteinExistence type="inferred from homology"/>
<evidence type="ECO:0000259" key="9">
    <source>
        <dbReference type="PROSITE" id="PS50075"/>
    </source>
</evidence>
<evidence type="ECO:0000256" key="8">
    <source>
        <dbReference type="SAM" id="MobiDB-lite"/>
    </source>
</evidence>
<accession>A0A0B4FCF2</accession>
<keyword evidence="4" id="KW-0597">Phosphoprotein</keyword>
<comment type="pathway">
    <text evidence="2">Secondary metabolite biosynthesis.</text>
</comment>
<dbReference type="Gene3D" id="3.30.300.30">
    <property type="match status" value="4"/>
</dbReference>
<dbReference type="InterPro" id="IPR000873">
    <property type="entry name" value="AMP-dep_synth/lig_dom"/>
</dbReference>
<dbReference type="GO" id="GO:0016874">
    <property type="term" value="F:ligase activity"/>
    <property type="evidence" value="ECO:0007669"/>
    <property type="project" value="UniProtKB-KW"/>
</dbReference>
<dbReference type="VEuPathDB" id="FungiDB:MAN_07742"/>
<keyword evidence="6" id="KW-0808">Transferase</keyword>
<dbReference type="InterPro" id="IPR010071">
    <property type="entry name" value="AA_adenyl_dom"/>
</dbReference>
<dbReference type="InterPro" id="IPR020806">
    <property type="entry name" value="PKS_PP-bd"/>
</dbReference>
<dbReference type="CDD" id="cd19542">
    <property type="entry name" value="CT_NRPS-like"/>
    <property type="match status" value="2"/>
</dbReference>
<dbReference type="CDD" id="cd19545">
    <property type="entry name" value="FUM14_C_NRPS-like"/>
    <property type="match status" value="2"/>
</dbReference>
<dbReference type="Pfam" id="PF00668">
    <property type="entry name" value="Condensation"/>
    <property type="match status" value="6"/>
</dbReference>
<dbReference type="Gene3D" id="3.40.50.12780">
    <property type="entry name" value="N-terminal domain of ligase-like"/>
    <property type="match status" value="4"/>
</dbReference>
<evidence type="ECO:0000256" key="1">
    <source>
        <dbReference type="ARBA" id="ARBA00005107"/>
    </source>
</evidence>
<dbReference type="GO" id="GO:0043041">
    <property type="term" value="P:amino acid activation for nonribosomal peptide biosynthetic process"/>
    <property type="evidence" value="ECO:0007669"/>
    <property type="project" value="TreeGrafter"/>
</dbReference>
<evidence type="ECO:0000313" key="11">
    <source>
        <dbReference type="Proteomes" id="UP000031186"/>
    </source>
</evidence>
<keyword evidence="11" id="KW-1185">Reference proteome</keyword>
<evidence type="ECO:0000313" key="10">
    <source>
        <dbReference type="EMBL" id="KID63541.1"/>
    </source>
</evidence>
<dbReference type="GO" id="GO:0031177">
    <property type="term" value="F:phosphopantetheine binding"/>
    <property type="evidence" value="ECO:0007669"/>
    <property type="project" value="InterPro"/>
</dbReference>
<dbReference type="SUPFAM" id="SSF52777">
    <property type="entry name" value="CoA-dependent acyltransferases"/>
    <property type="match status" value="13"/>
</dbReference>
<dbReference type="EMBL" id="AZNF01000010">
    <property type="protein sequence ID" value="KID63541.1"/>
    <property type="molecule type" value="Genomic_DNA"/>
</dbReference>
<dbReference type="InterPro" id="IPR020845">
    <property type="entry name" value="AMP-binding_CS"/>
</dbReference>
<dbReference type="InterPro" id="IPR023213">
    <property type="entry name" value="CAT-like_dom_sf"/>
</dbReference>
<dbReference type="FunFam" id="3.30.559.30:FF:000003">
    <property type="entry name" value="Nonribosomal peptide synthase SidD"/>
    <property type="match status" value="2"/>
</dbReference>
<dbReference type="FunFam" id="3.40.50.980:FF:000001">
    <property type="entry name" value="Non-ribosomal peptide synthetase"/>
    <property type="match status" value="2"/>
</dbReference>
<dbReference type="Pfam" id="PF00550">
    <property type="entry name" value="PP-binding"/>
    <property type="match status" value="4"/>
</dbReference>
<dbReference type="NCBIfam" id="NF003417">
    <property type="entry name" value="PRK04813.1"/>
    <property type="match status" value="4"/>
</dbReference>
<feature type="domain" description="Carrier" evidence="9">
    <location>
        <begin position="4450"/>
        <end position="4524"/>
    </location>
</feature>
<feature type="domain" description="Carrier" evidence="9">
    <location>
        <begin position="2319"/>
        <end position="2395"/>
    </location>
</feature>
<dbReference type="Gene3D" id="3.30.559.10">
    <property type="entry name" value="Chloramphenicol acetyltransferase-like domain"/>
    <property type="match status" value="6"/>
</dbReference>
<feature type="domain" description="Carrier" evidence="9">
    <location>
        <begin position="3395"/>
        <end position="3471"/>
    </location>
</feature>
<dbReference type="NCBIfam" id="TIGR01733">
    <property type="entry name" value="AA-adenyl-dom"/>
    <property type="match status" value="4"/>
</dbReference>
<dbReference type="CDD" id="cd19534">
    <property type="entry name" value="E_NRPS"/>
    <property type="match status" value="2"/>
</dbReference>
<dbReference type="FunFam" id="1.10.1200.10:FF:000005">
    <property type="entry name" value="Nonribosomal peptide synthetase 1"/>
    <property type="match status" value="2"/>
</dbReference>
<dbReference type="InterPro" id="IPR036736">
    <property type="entry name" value="ACP-like_sf"/>
</dbReference>
<dbReference type="FunFam" id="3.40.50.12780:FF:000014">
    <property type="entry name" value="Nonribosomal peptide synthetase 1"/>
    <property type="match status" value="4"/>
</dbReference>
<dbReference type="FunFam" id="3.30.559.30:FF:000005">
    <property type="entry name" value="Nonribosomal peptide synthase Pes1"/>
    <property type="match status" value="1"/>
</dbReference>
<evidence type="ECO:0000256" key="2">
    <source>
        <dbReference type="ARBA" id="ARBA00005179"/>
    </source>
</evidence>
<sequence length="5434" mass="603808">MAPAGETLLLKSTDFQETGSVHTAVSHTEDIRALQGQRQSVNVAWSHNVESLQRFCHENEFQLPTVFKAAWGLVLGKYLGLDHVVFSSLVQDGTIDAAPASCQLLLDETVSILSLLRNLELETKTLDAEKTPRTGDNSPLSDSQLVFQVHQPGKVVAAVNRSSQSTGNIVLLVQASDNMLNITLNYSTSTLIEEEAVNIGATFAKAASLIVLNPNQKLHDLDLISDRDLASIWGWNEPQPRVIDSCVHHIIQSRVEQQPDALAICGWDASITYRQLDDYSNRLAHHLLGFGVGPEVIVPLCFEKSAWAIVALLGVVKAGGAFVFIDPSHPKGRRDDIISQIASTLVLTSVAQADQWADSSLEVVPLGPQLVDALAPQTQPPVTTVCPNNILYVIFTSGSTGRPKACVVEHSSFCSGAVAQAEVANMDSSSRVLQLASFSFDVSLLEIMTALMHGACICMPSAASMNEGVAKLINKFQITWAFLTPSLVKVIDPRDVPDLKTLILGGEALSKSDIDTWAEHVQLGNGYGPSECSVAAAGNPNLTPSTSPSNIGRAVGGLCWIVNAEDHNKLVPVGCVGELLIEGPIVARGYLNAPEKTAEVFITGPDWGPITKQGAPRRLYKTGDLARYNPDGTIHFIGRKDTQVKLRGLRIELGEIEHHISVHGLTQHAIVILPKSGPCKERLVVALSLKDFLPDTSKTSNVRLIPEEARERASKQVADIKEQLSRHVPHYMVPETWIVVEAIPLMLSGKMARSQVSKWIAEMDDETYDQAVGVHSQGEGETEMTEHEMQLQLVYSDVLNLALSRIPLDRSFLSLGGDSISAMQVVSRCRSRGMAVTVKDIIALKGISELALRVVHVANSAHDQEESFDTPFALSPVQRMYVATTHLASNGSSTRYNQSFFLNVTRQTADEELRKGFQMVVAKHSMLRARFIESQDGTWQQVVLKQVEGTYNFVVHNVTAVEDIDAIIEDAQSSLDLIRGPVFAAHVFNVKSQGQFLFLVAHHAIIDLVSWRVVMKDLEDAVTSGEIANHVSLPYQKWLQLQADNARDHGSPGEVLPFNVTPPDMQYWGMEHQKNYISDTSEDTVKLSLDLTKSLMGSQCHTALRTEPIDLILSILMYSFAHVFNDRATPPFFRESHGRESWTDEIDISETVGWFTTMFPLCTSATFEDDIVEFTRQTKDNRHAIPANGRPYFASRFLNQEGMEAFADHSQVEICFDYLGLYQQLEKPDALLRQEPRTVTANTSDIGPNVRRFALIEITAEMINNQMQFSFVYNHNMKHMPKLKEWIASLPDSFSECIDQLSNARIQHTLSDFPMLKMSYEGLERLSNDILPQTGISFEQVQDIYPCSPMQQGLLISQSKSTGVYKYCHTAEIISRSANPVDLDRLTSAWETVVQRQSVLRTIFIPSVGTEGVYDQVVLKHYRGRVSIFHDDGADSGNKFKNQAPIEFTDIEPPNRLSLCQTNEGRVFCQFEFNHAIIDGGSMPIILQDFILAYDGRTPDRPAPLFQEYISYLRSLPKGPGLTYWMNYLKNIEPTYLPSIQGSSKDPQFLEMEVNINMETSVLLDFCQKNNLTLSNIFHVAWGLVLRAHTGRNDVCFGYLLSGREAPIRDIERAVGPFITMLVSRLGLENDVPILDILQKVQGDFLLGMEHQHCPLADIQHELGLAGQPLFNTVMSFQKAQEGAEEDESAISVVGLQAYDPPEYEVTLDVMVSEADVVTTLGYWTSSISTEQAKNLGLIFSRAVDCIIKNINSRVDDIDLVGGEHMTQILQWNADLPPAHYHCIHHLFHEQVLKQPDAPAICSFDGNFTYAGLDDLSTKLAHHLVSMGVGPQVYVPFCFHKSAWTTVVIMAILKAGGACVPMDPAQPVSRLEAISTMCSAKVALTAPQNAHLLEGLVDVIISVDDGFINGLPTVAGMPCASVQPDNVAYVIFSSGTTGTPKGIQLYHYSLATFALWNNLIVKGNGPGQRVLQFAAYTFDVSISDILGSLMFGACICNISDHDRMNNLSQAIRDVKATAIDLTATVAALIRPADVPSVRILQLGGEALTKEVVDIWAGNLDTLVNVYGPAECSVTCSYSCNILDDTDLANIGRVVGGLGWVVEPNNHDKLAPLGCVGELLIEGAILSAGYFGDAEKTKKSFICNPVWSRTQPGVDRRFYKTGDLVRYNSDGSLHILGRGDTQIKLYGQRLDLTDIEAQIIDHQPSLRQITVEAIVPKGTTRKTLAAFFVMDDPDDGSSADPLDSTPISLTPQLQKDLQGLQSSLALSLPRYMIPATYIRMSQMPINSSGKTNRAALRKMAAQFSETQWSDYSLENKVKEPPSTDLEKRLQQLWSAVLCIDIDMIGAKDSFFGLGGDSVAAMRLVAAARASNILISVMNIFKYPNLCDMALTVEIHETITRDLVELDSFALLEPSSREETIEDCAERCKVGKDLIEDVYPCTPLQEGLMAISTRLPRAYVARMVFKIPSTIDLKRFRNAWQQLISLEPILRTRVILTNTNSVQVVLRQENPWKEGLSLESYLERDNGLPIEYGGLLHRLCIIDGLGQDSYFIWSVHHALYDGWSQNLLFERVKQLYMDDAISKSPSYNRFIHFLAQEDTESANKFWKSQLLREQAPTSFPVLPSPSYKPRADHVQTLRLPISRQKHSTITSATLIKAAWAMVVSQYSRSDDIILALTLSGRTAPVPGIMKMTGPTITTVPLRIELPSRNTTVYKYLELVQNQAMEMMPYEHVGIQSLRRLCFEAEPDYELDLKHLLVIQSLGEVDGFLDLELLPTEEDDFNTYALIVQCSVEEEIVCIEARYDKDVIETGQMERMLWQFQHVIRQLNDESTSSTMEGVDLVSPQDLEQLDVWNSQKHESMDMCIHQVIEKQMRSRPVDAPAIYAWDGELSYQELDRLSNGLATHLVDLGVGPEVMVPICFDKSAWTIVTMIAVLKAGGAYVSLSAAHPLSRLRGIIDDIDAGLILVAPQYAELFVDVVPRIIVVEPSWVTTLPTLSISAPSFGRPDSAAFVVFTSGSTGKPKGVVIEHRSMVTMAHAEGPSMQFDSNTRTLNFAASTFDVSNSEVLTTLMFGGCVCVPSETERLNDLTGVINKWKVNWLFLTPAMADLLDPAQVPTLQTLALGGEAIRQDLVERWATKVHLINSYGPSETTIWTSNSHLSPGKRPTNIGRGYGAHTWVTDVTDHNRLAPIGCVGELLVEGPILARGYVKNPEITSAAFIFDPLWATDSQKKPRRMYKTGDLVKYNVDGTLDYIGRKDTQVKLRGQRIEPSEIEDQIRQSLPDVQHVAVEIVSKEGHKEDRVLAAFLQLGQKDQHLVHDTNSDLVPITEDLRKSMLHLQQLLMGSLPPYMVPQLFIMLHQAPTTSSGKLDRKAMREMASKLSKAQLAPYMLVDVEKVAPSTPMEIKLQSLWASLLRIDVSAIGANDNFFQSGGDSIIAMRLVAEARASHLSMSVADIFRFPKLSEMAKAIQDVVFTPATDIEPFSLLRDEHSLDDIIQMAASVCDVKVEAIEDIYPCTALQKGLFSITIRDPGAYIAQKVFQLPEALDLARFKRAWQTLADMHPILRTRILDTDLQVVVREEPAWQSASTLQAYLEHDLAENMNFGRPLCRYAIVEGHFIWTAHHAVYDAWSNQLLFDQLRGIYDGDEIPKAVSYSKLIEHLEKIDQSAAMAFWKGQLSGDKPTSFPEARSLTHKPRPNQAFTYSMAVTHNYKSGTLMSSTLQAAWALAVARHSNSSDVAFAMALSGRNLNMQGIESVIGPTITTVPIVMNLDMEQTVADYLGNTQKQMTEMIPFAHVGLQNLHSLDNYVDLKHLFVIQSAANEEAESVLGMIPVPYDIAGFDSYGLVVECVQGTDKVDVEVRFDTAIISHDRIQKMLNLFEHLVGQLNQDESRSLPLRHVSFFSPQDAEQVAAWNREPPREKNETMHNLVQAQVSARPLAPAIRASDGNFTYAELDSRSTQLAHHLVQVGVKPEMMVLVCYNKSAWTIVAMLAILKAGGACVAINPEHPPERLQAIAQDVKASIVVTQQQHRHIFQGWNVNVVLPTESLTNKYPATGTFTSARPENPAFVVFTSGSTGTPKGICLEHRALCASAQAHGKAMRLGTDSRVLQFAAYTFDVSIGEIFTTLIYGGCVCVPTEEERLNDLAAFINRMQINWAYLTPTVASFLQPADVPTLKTLSLGGEAVTKENVAVWANRVHLINIYGPAETSIWSTALCGLEPDTPPTNIGYGVGALMWITEIANHDHLCPIGCVGELLIEGPILARGYVALDETTRARFITNPAWAKGQGDRRFYKTGDLVKYNFDGTIDYVGRKDTQFKLHGQRIESSEIEHHLSTDRHIRHAMILLSKSKSGQQRLTAIISLESVPPSAARDVPQLIQAESAQLEVSLIRKKLAESVPGYMVPSIWLVVDHMSMTVSGKLNRLEMTKWVEQMDEDVFSSSADAEDLEGSHIPATVMEDKIQKMLCQVLNLQTVRLDRSFLSLGGDSITAMQLRAKCRTEKIELSTQHILRAKSISQMALLAKSTSETALAHPEILDSSFGLTPIQQMYFDIESNAEMSHHFHQSFLLRVTRRIGTLQMARAIEKLVGQHSLLRARFSQGENNQQTQRITGDVADSHRFSMHQLARRKQMMPLIEASQRAINITEGPVFCAALFNIGSSDDVGDSHQLLFLCAHHLVIDLVSWRHILRDLEQLLDSGRLSSPKPPSFQTWATMQAEYAKELLPQDVMPLQIPPADFGFWGMLNQANVFEDQLETAFSLDEETTDKLFGVSNEALQTEPVDIILSALVDSFHRVFTDRPTPTIFSEGHGRESLAPESDAAEIVGWFTTLNPLHVPVMKEEDELRILAHTKDLRRQVPSSGYPYFCSRFLSPQGQQTFGHHTQMEVILNYQGRYQQLERDDALLRPEPLAENEVHKDQGSDMHRFSLFEISVEVVQGKTRVSFAYNRRMHHQDLIRQWVSESKECLSTLTSRLSVTELQLTRSSFPLLSLDDRELSQFQSHLSSLGIRPSQIEAAYPTSPMQESMISAQQKVPGIYGVRNMYDVIPGPQAGPVDHCRLMTAWQRVVDRHVSLRTMFVPSVSRKDSFDQVVLHTHTARISVIECDDDNVSERMRSQEMIDFLEPVPHHRLSIFTTASKVMCCLDISHALTDGMSMRLLMRDLYMAYESNLQLAPGPMYSDYIAFLQQQPASQDAIFWRQYLDAVEPCHLPRPDAPLCSEREQRSVHVHLKEDFAQIQGFCKTYGLTVANLIQSTWGLVLRRYTGCDDAVFGYLTSGRDMPIDGVMDLVGALIHMLLYRQVVDSATTVLALLQQTRNDFLQSLPHQYGLVPAIKEHTRGAAQGLFNTIMSMQYSTGAGEESESDDSKEPLLKFENKGGQDPNQYDVSVAVHVDGVSVDISIAYWTDMMRDGQAAGLAADFSKTLTAIMAQPTMKIVDLDI</sequence>
<evidence type="ECO:0000256" key="4">
    <source>
        <dbReference type="ARBA" id="ARBA00022553"/>
    </source>
</evidence>
<dbReference type="OrthoDB" id="416786at2759"/>
<dbReference type="Gene3D" id="3.30.559.30">
    <property type="entry name" value="Nonribosomal peptide synthetase, condensation domain"/>
    <property type="match status" value="7"/>
</dbReference>
<name>A0A0B4FCF2_METAF</name>
<dbReference type="PROSITE" id="PS50075">
    <property type="entry name" value="CARRIER"/>
    <property type="match status" value="4"/>
</dbReference>
<dbReference type="HOGENOM" id="CLU_000022_60_0_1"/>
<dbReference type="FunFam" id="3.30.300.30:FF:000015">
    <property type="entry name" value="Nonribosomal peptide synthase SidD"/>
    <property type="match status" value="4"/>
</dbReference>
<evidence type="ECO:0000256" key="5">
    <source>
        <dbReference type="ARBA" id="ARBA00022598"/>
    </source>
</evidence>
<feature type="compositionally biased region" description="Basic and acidic residues" evidence="8">
    <location>
        <begin position="5358"/>
        <end position="5371"/>
    </location>
</feature>
<dbReference type="InterPro" id="IPR009081">
    <property type="entry name" value="PP-bd_ACP"/>
</dbReference>
<dbReference type="InterPro" id="IPR045851">
    <property type="entry name" value="AMP-bd_C_sf"/>
</dbReference>
<dbReference type="SMART" id="SM00823">
    <property type="entry name" value="PKS_PP"/>
    <property type="match status" value="2"/>
</dbReference>
<keyword evidence="3" id="KW-0596">Phosphopantetheine</keyword>
<dbReference type="FunFam" id="3.30.559.10:FF:000016">
    <property type="entry name" value="Nonribosomal peptide synthase Pes1"/>
    <property type="match status" value="2"/>
</dbReference>
<dbReference type="FunFam" id="3.30.559.30:FF:000002">
    <property type="entry name" value="Nonribosomal peptide synthase Pes1"/>
    <property type="match status" value="2"/>
</dbReference>
<dbReference type="PANTHER" id="PTHR45527">
    <property type="entry name" value="NONRIBOSOMAL PEPTIDE SYNTHETASE"/>
    <property type="match status" value="1"/>
</dbReference>
<feature type="non-terminal residue" evidence="10">
    <location>
        <position position="1"/>
    </location>
</feature>
<keyword evidence="5" id="KW-0436">Ligase</keyword>
<dbReference type="Proteomes" id="UP000031186">
    <property type="component" value="Unassembled WGS sequence"/>
</dbReference>
<dbReference type="PANTHER" id="PTHR45527:SF16">
    <property type="entry name" value="NONRIBOSOMAL PEPTIDE SYNTHASE ATNA-RELATED"/>
    <property type="match status" value="1"/>
</dbReference>
<reference evidence="10 11" key="1">
    <citation type="journal article" date="2014" name="Proc. Natl. Acad. Sci. U.S.A.">
        <title>Trajectory and genomic determinants of fungal-pathogen speciation and host adaptation.</title>
        <authorList>
            <person name="Hu X."/>
            <person name="Xiao G."/>
            <person name="Zheng P."/>
            <person name="Shang Y."/>
            <person name="Su Y."/>
            <person name="Zhang X."/>
            <person name="Liu X."/>
            <person name="Zhan S."/>
            <person name="St Leger R.J."/>
            <person name="Wang C."/>
        </authorList>
    </citation>
    <scope>NUCLEOTIDE SEQUENCE [LARGE SCALE GENOMIC DNA]</scope>
    <source>
        <strain evidence="10 11">ARSEF 549</strain>
    </source>
</reference>
<dbReference type="PROSITE" id="PS00012">
    <property type="entry name" value="PHOSPHOPANTETHEINE"/>
    <property type="match status" value="2"/>
</dbReference>
<comment type="pathway">
    <text evidence="1">Alkaloid biosynthesis; ergot alkaloid biosynthesis.</text>
</comment>
<comment type="caution">
    <text evidence="10">The sequence shown here is derived from an EMBL/GenBank/DDBJ whole genome shotgun (WGS) entry which is preliminary data.</text>
</comment>
<feature type="domain" description="Carrier" evidence="9">
    <location>
        <begin position="782"/>
        <end position="858"/>
    </location>
</feature>
<evidence type="ECO:0000256" key="6">
    <source>
        <dbReference type="ARBA" id="ARBA00022679"/>
    </source>
</evidence>
<dbReference type="CDD" id="cd05918">
    <property type="entry name" value="A_NRPS_SidN3_like"/>
    <property type="match status" value="4"/>
</dbReference>
<dbReference type="GO" id="GO:0005737">
    <property type="term" value="C:cytoplasm"/>
    <property type="evidence" value="ECO:0007669"/>
    <property type="project" value="TreeGrafter"/>
</dbReference>
<feature type="region of interest" description="Disordered" evidence="8">
    <location>
        <begin position="5350"/>
        <end position="5372"/>
    </location>
</feature>
<organism evidence="10 11">
    <name type="scientific">Metarhizium anisopliae (strain ARSEF 549)</name>
    <dbReference type="NCBI Taxonomy" id="3151832"/>
    <lineage>
        <taxon>Eukaryota</taxon>
        <taxon>Fungi</taxon>
        <taxon>Dikarya</taxon>
        <taxon>Ascomycota</taxon>
        <taxon>Pezizomycotina</taxon>
        <taxon>Sordariomycetes</taxon>
        <taxon>Hypocreomycetidae</taxon>
        <taxon>Hypocreales</taxon>
        <taxon>Clavicipitaceae</taxon>
        <taxon>Metarhizium</taxon>
    </lineage>
</organism>
<dbReference type="PROSITE" id="PS00455">
    <property type="entry name" value="AMP_BINDING"/>
    <property type="match status" value="4"/>
</dbReference>
<dbReference type="Gene3D" id="1.10.1200.10">
    <property type="entry name" value="ACP-like"/>
    <property type="match status" value="4"/>
</dbReference>